<dbReference type="Proteomes" id="UP001595953">
    <property type="component" value="Unassembled WGS sequence"/>
</dbReference>
<sequence>MNLKLLYLFFFFGTIGVWSQTKVSGYVFDESNAPVAYANVLFKGTTEGTITNEEGRFYLESTNTQQTLVVSFLGYETLEITLEKRVNYDLNFILKEEASSLNEVFIITGKQSKKASENPAIAILQKIWERKRKNGVKQFKQYQYDKYEKVEFDLNTIDSALIKSKLFRGMEFVFQEVDTSRITGKTYLPIFINEAVSKVYGDNILKREKEDLKGNKNSGFSNNQVIIDFVGDLYSDFNIYDNYLKFFDKSFVSPLSRTGVSTYNYVLKDSAFIGNKWCYNIIYYPRRKNELTFKGDFWVNDSTYAIKEINLQASKSANINWVKEIYIEQEFEVLNDSLFLIKRDYMLSDFALNKKEKSRGVYGKRTTLYNNYVFDVTKPDKFYSEEVYSYNEDIYNQDDEFWEQNRMESLNKDEKGVYKMLDTLKTVKKFKRLYNLGSILASGYVEFTSINFDYGPIFSTFGFNEVEGLRLRTGGRTYFGPNDLWRLEGFVAYGFRDDKFKYGISGKWLVDKKNRVIISGGNRRDVEQIGANLTSSTDVLGRSLASSSVVGTSANDKLTSISLTTLAVETEPVKNLIFRLSGTYRTLESASETFSLDYNDSEAPTGVSSEIKQYETALSVSYFPGRKKTGFGVERHDANDGYASLFAQVTRGDKAILDSDFDYTKVQLSYIQPWQVGGFGRLTTTLESGKTFGEVPLGLLSVVPGNQSYFSIYNTFSQLDFYEFVTDTYTSLHLEHNFNGRIFSRIPFLKKYNLRAIVGLRGVWGELSQDNIDLSTTGNPMEIPLVAPNNKVYYEYSFGVGNIFKILRIDFNFRGNYLSNPDARRFGVTGSFGFYF</sequence>
<evidence type="ECO:0000313" key="1">
    <source>
        <dbReference type="EMBL" id="MFC4722431.1"/>
    </source>
</evidence>
<organism evidence="1 2">
    <name type="scientific">Geojedonia litorea</name>
    <dbReference type="NCBI Taxonomy" id="1268269"/>
    <lineage>
        <taxon>Bacteria</taxon>
        <taxon>Pseudomonadati</taxon>
        <taxon>Bacteroidota</taxon>
        <taxon>Flavobacteriia</taxon>
        <taxon>Flavobacteriales</taxon>
        <taxon>Flavobacteriaceae</taxon>
        <taxon>Geojedonia</taxon>
    </lineage>
</organism>
<dbReference type="SUPFAM" id="SSF49464">
    <property type="entry name" value="Carboxypeptidase regulatory domain-like"/>
    <property type="match status" value="1"/>
</dbReference>
<accession>A0ABV9N2B7</accession>
<dbReference type="RefSeq" id="WP_387962931.1">
    <property type="nucleotide sequence ID" value="NZ_JBHSGP010000014.1"/>
</dbReference>
<keyword evidence="2" id="KW-1185">Reference proteome</keyword>
<name>A0ABV9N2B7_9FLAO</name>
<protein>
    <submittedName>
        <fullName evidence="1">DUF5686 family protein</fullName>
    </submittedName>
</protein>
<dbReference type="Pfam" id="PF18939">
    <property type="entry name" value="DUF5686"/>
    <property type="match status" value="1"/>
</dbReference>
<dbReference type="Pfam" id="PF13715">
    <property type="entry name" value="CarbopepD_reg_2"/>
    <property type="match status" value="1"/>
</dbReference>
<dbReference type="Gene3D" id="2.60.40.1120">
    <property type="entry name" value="Carboxypeptidase-like, regulatory domain"/>
    <property type="match status" value="1"/>
</dbReference>
<reference evidence="2" key="1">
    <citation type="journal article" date="2019" name="Int. J. Syst. Evol. Microbiol.">
        <title>The Global Catalogue of Microorganisms (GCM) 10K type strain sequencing project: providing services to taxonomists for standard genome sequencing and annotation.</title>
        <authorList>
            <consortium name="The Broad Institute Genomics Platform"/>
            <consortium name="The Broad Institute Genome Sequencing Center for Infectious Disease"/>
            <person name="Wu L."/>
            <person name="Ma J."/>
        </authorList>
    </citation>
    <scope>NUCLEOTIDE SEQUENCE [LARGE SCALE GENOMIC DNA]</scope>
    <source>
        <strain evidence="2">CCUG 63682</strain>
    </source>
</reference>
<comment type="caution">
    <text evidence="1">The sequence shown here is derived from an EMBL/GenBank/DDBJ whole genome shotgun (WGS) entry which is preliminary data.</text>
</comment>
<dbReference type="InterPro" id="IPR043741">
    <property type="entry name" value="DUF5686"/>
</dbReference>
<proteinExistence type="predicted"/>
<dbReference type="InterPro" id="IPR008969">
    <property type="entry name" value="CarboxyPept-like_regulatory"/>
</dbReference>
<gene>
    <name evidence="1" type="ORF">ACFO5O_08860</name>
</gene>
<dbReference type="EMBL" id="JBHSGP010000014">
    <property type="protein sequence ID" value="MFC4722431.1"/>
    <property type="molecule type" value="Genomic_DNA"/>
</dbReference>
<evidence type="ECO:0000313" key="2">
    <source>
        <dbReference type="Proteomes" id="UP001595953"/>
    </source>
</evidence>